<reference evidence="2" key="1">
    <citation type="submission" date="2023-02" db="EMBL/GenBank/DDBJ databases">
        <title>Kitasatospora phosalacinea NBRC 14362.</title>
        <authorList>
            <person name="Ichikawa N."/>
            <person name="Sato H."/>
            <person name="Tonouchi N."/>
        </authorList>
    </citation>
    <scope>NUCLEOTIDE SEQUENCE</scope>
    <source>
        <strain evidence="2">NBRC 14362</strain>
    </source>
</reference>
<evidence type="ECO:0000313" key="3">
    <source>
        <dbReference type="Proteomes" id="UP001165143"/>
    </source>
</evidence>
<dbReference type="OrthoDB" id="3806195at2"/>
<sequence length="373" mass="37938">MSVHATLPPPGASPRSRARLVPLVLALLAALLAVAVPAAAPAHAAVPDRWGFAYLDNPAPPPGYVPDPSRQWGSWTSPAANPVKVDQAATGVYVVHFPLIGGAGGIAHATAVNRTGTWCQILGWGTAGTGLDVKVACFNPAGAPANSPFTVLFTSSSGTPAPPGGDHGYLYSLPSGSLVTQYNSAGGANLSSHGSTGIWKAWLPGLGSTTEVGDVQVTAVDSAQGARCKVAGWYPSSTGQTFLVACFNAANAPYDTAWTLSYSVKRAVHGPAYPPKSFGYLWYNGAVPAGTNFNSVGAGNTFSAGVPSAVLMPGVAVPSDHAQVTAYGSGPGWCHLALPWTRSSGTVKLSPLCFNPGGAPVLAPFLLAYTSAF</sequence>
<keyword evidence="1" id="KW-0732">Signal</keyword>
<evidence type="ECO:0008006" key="4">
    <source>
        <dbReference type="Google" id="ProtNLM"/>
    </source>
</evidence>
<dbReference type="RefSeq" id="WP_033251794.1">
    <property type="nucleotide sequence ID" value="NZ_BSRX01000033.1"/>
</dbReference>
<evidence type="ECO:0000256" key="1">
    <source>
        <dbReference type="SAM" id="SignalP"/>
    </source>
</evidence>
<protein>
    <recommendedName>
        <fullName evidence="4">Secreted protein</fullName>
    </recommendedName>
</protein>
<gene>
    <name evidence="2" type="ORF">Kpho01_50130</name>
</gene>
<evidence type="ECO:0000313" key="2">
    <source>
        <dbReference type="EMBL" id="GLW57002.1"/>
    </source>
</evidence>
<feature type="signal peptide" evidence="1">
    <location>
        <begin position="1"/>
        <end position="44"/>
    </location>
</feature>
<feature type="chain" id="PRO_5040991642" description="Secreted protein" evidence="1">
    <location>
        <begin position="45"/>
        <end position="373"/>
    </location>
</feature>
<dbReference type="Proteomes" id="UP001165143">
    <property type="component" value="Unassembled WGS sequence"/>
</dbReference>
<dbReference type="AlphaFoldDB" id="A0A9W6PLC9"/>
<organism evidence="2 3">
    <name type="scientific">Kitasatospora phosalacinea</name>
    <dbReference type="NCBI Taxonomy" id="2065"/>
    <lineage>
        <taxon>Bacteria</taxon>
        <taxon>Bacillati</taxon>
        <taxon>Actinomycetota</taxon>
        <taxon>Actinomycetes</taxon>
        <taxon>Kitasatosporales</taxon>
        <taxon>Streptomycetaceae</taxon>
        <taxon>Kitasatospora</taxon>
    </lineage>
</organism>
<comment type="caution">
    <text evidence="2">The sequence shown here is derived from an EMBL/GenBank/DDBJ whole genome shotgun (WGS) entry which is preliminary data.</text>
</comment>
<accession>A0A9W6PLC9</accession>
<name>A0A9W6PLC9_9ACTN</name>
<dbReference type="EMBL" id="BSRX01000033">
    <property type="protein sequence ID" value="GLW57002.1"/>
    <property type="molecule type" value="Genomic_DNA"/>
</dbReference>
<proteinExistence type="predicted"/>